<comment type="caution">
    <text evidence="4">The sequence shown here is derived from an EMBL/GenBank/DDBJ whole genome shotgun (WGS) entry which is preliminary data.</text>
</comment>
<reference evidence="5 6" key="1">
    <citation type="submission" date="2019-05" db="EMBL/GenBank/DDBJ databases">
        <title>Emergence of the Ug99 lineage of the wheat stem rust pathogen through somatic hybridization.</title>
        <authorList>
            <person name="Li F."/>
            <person name="Upadhyaya N.M."/>
            <person name="Sperschneider J."/>
            <person name="Matny O."/>
            <person name="Nguyen-Phuc H."/>
            <person name="Mago R."/>
            <person name="Raley C."/>
            <person name="Miller M.E."/>
            <person name="Silverstein K.A.T."/>
            <person name="Henningsen E."/>
            <person name="Hirsch C.D."/>
            <person name="Visser B."/>
            <person name="Pretorius Z.A."/>
            <person name="Steffenson B.J."/>
            <person name="Schwessinger B."/>
            <person name="Dodds P.N."/>
            <person name="Figueroa M."/>
        </authorList>
    </citation>
    <scope>NUCLEOTIDE SEQUENCE [LARGE SCALE GENOMIC DNA]</scope>
    <source>
        <strain evidence="3">21-0</strain>
        <strain evidence="4 6">Ug99</strain>
    </source>
</reference>
<accession>A0A5B0NVX4</accession>
<evidence type="ECO:0000256" key="1">
    <source>
        <dbReference type="SAM" id="MobiDB-lite"/>
    </source>
</evidence>
<sequence length="67" mass="7253">MHVTFSFFIPLFMVVIMSSVIAKPVPNLEDKAKAILDFGKRDGYRPSVPVPSRTAIGTPGMPAGPHN</sequence>
<evidence type="ECO:0000313" key="3">
    <source>
        <dbReference type="EMBL" id="KAA1067788.1"/>
    </source>
</evidence>
<feature type="chain" id="PRO_5033473960" description="Transmembrane protein" evidence="2">
    <location>
        <begin position="23"/>
        <end position="67"/>
    </location>
</feature>
<evidence type="ECO:0008006" key="7">
    <source>
        <dbReference type="Google" id="ProtNLM"/>
    </source>
</evidence>
<dbReference type="AlphaFoldDB" id="A0A5B0NVX4"/>
<organism evidence="4 6">
    <name type="scientific">Puccinia graminis f. sp. tritici</name>
    <dbReference type="NCBI Taxonomy" id="56615"/>
    <lineage>
        <taxon>Eukaryota</taxon>
        <taxon>Fungi</taxon>
        <taxon>Dikarya</taxon>
        <taxon>Basidiomycota</taxon>
        <taxon>Pucciniomycotina</taxon>
        <taxon>Pucciniomycetes</taxon>
        <taxon>Pucciniales</taxon>
        <taxon>Pucciniaceae</taxon>
        <taxon>Puccinia</taxon>
    </lineage>
</organism>
<evidence type="ECO:0000313" key="5">
    <source>
        <dbReference type="Proteomes" id="UP000324748"/>
    </source>
</evidence>
<dbReference type="EMBL" id="VSWC01000184">
    <property type="protein sequence ID" value="KAA1067788.1"/>
    <property type="molecule type" value="Genomic_DNA"/>
</dbReference>
<dbReference type="EMBL" id="VDEP01000374">
    <property type="protein sequence ID" value="KAA1093467.1"/>
    <property type="molecule type" value="Genomic_DNA"/>
</dbReference>
<evidence type="ECO:0000313" key="6">
    <source>
        <dbReference type="Proteomes" id="UP000325313"/>
    </source>
</evidence>
<proteinExistence type="predicted"/>
<keyword evidence="5" id="KW-1185">Reference proteome</keyword>
<gene>
    <name evidence="3" type="ORF">PGT21_016991</name>
    <name evidence="4" type="ORF">PGTUg99_019748</name>
</gene>
<dbReference type="Proteomes" id="UP000324748">
    <property type="component" value="Unassembled WGS sequence"/>
</dbReference>
<feature type="region of interest" description="Disordered" evidence="1">
    <location>
        <begin position="46"/>
        <end position="67"/>
    </location>
</feature>
<name>A0A5B0NVX4_PUCGR</name>
<evidence type="ECO:0000256" key="2">
    <source>
        <dbReference type="SAM" id="SignalP"/>
    </source>
</evidence>
<protein>
    <recommendedName>
        <fullName evidence="7">Transmembrane protein</fullName>
    </recommendedName>
</protein>
<feature type="signal peptide" evidence="2">
    <location>
        <begin position="1"/>
        <end position="22"/>
    </location>
</feature>
<dbReference type="Proteomes" id="UP000325313">
    <property type="component" value="Unassembled WGS sequence"/>
</dbReference>
<evidence type="ECO:0000313" key="4">
    <source>
        <dbReference type="EMBL" id="KAA1093467.1"/>
    </source>
</evidence>
<keyword evidence="2" id="KW-0732">Signal</keyword>